<name>A0A0A8Y703_ARUDO</name>
<reference evidence="1" key="2">
    <citation type="journal article" date="2015" name="Data Brief">
        <title>Shoot transcriptome of the giant reed, Arundo donax.</title>
        <authorList>
            <person name="Barrero R.A."/>
            <person name="Guerrero F.D."/>
            <person name="Moolhuijzen P."/>
            <person name="Goolsby J.A."/>
            <person name="Tidwell J."/>
            <person name="Bellgard S.E."/>
            <person name="Bellgard M.I."/>
        </authorList>
    </citation>
    <scope>NUCLEOTIDE SEQUENCE</scope>
    <source>
        <tissue evidence="1">Shoot tissue taken approximately 20 cm above the soil surface</tissue>
    </source>
</reference>
<sequence length="39" mass="4466">MRIMTEKVGHRPKNERKAKFIVCQGSGNGLVCISYNERD</sequence>
<dbReference type="AlphaFoldDB" id="A0A0A8Y703"/>
<dbReference type="EMBL" id="GBRH01276051">
    <property type="protein sequence ID" value="JAD21844.1"/>
    <property type="molecule type" value="Transcribed_RNA"/>
</dbReference>
<protein>
    <submittedName>
        <fullName evidence="1">Uncharacterized protein</fullName>
    </submittedName>
</protein>
<organism evidence="1">
    <name type="scientific">Arundo donax</name>
    <name type="common">Giant reed</name>
    <name type="synonym">Donax arundinaceus</name>
    <dbReference type="NCBI Taxonomy" id="35708"/>
    <lineage>
        <taxon>Eukaryota</taxon>
        <taxon>Viridiplantae</taxon>
        <taxon>Streptophyta</taxon>
        <taxon>Embryophyta</taxon>
        <taxon>Tracheophyta</taxon>
        <taxon>Spermatophyta</taxon>
        <taxon>Magnoliopsida</taxon>
        <taxon>Liliopsida</taxon>
        <taxon>Poales</taxon>
        <taxon>Poaceae</taxon>
        <taxon>PACMAD clade</taxon>
        <taxon>Arundinoideae</taxon>
        <taxon>Arundineae</taxon>
        <taxon>Arundo</taxon>
    </lineage>
</organism>
<proteinExistence type="predicted"/>
<accession>A0A0A8Y703</accession>
<evidence type="ECO:0000313" key="1">
    <source>
        <dbReference type="EMBL" id="JAD21844.1"/>
    </source>
</evidence>
<reference evidence="1" key="1">
    <citation type="submission" date="2014-09" db="EMBL/GenBank/DDBJ databases">
        <authorList>
            <person name="Magalhaes I.L.F."/>
            <person name="Oliveira U."/>
            <person name="Santos F.R."/>
            <person name="Vidigal T.H.D.A."/>
            <person name="Brescovit A.D."/>
            <person name="Santos A.J."/>
        </authorList>
    </citation>
    <scope>NUCLEOTIDE SEQUENCE</scope>
    <source>
        <tissue evidence="1">Shoot tissue taken approximately 20 cm above the soil surface</tissue>
    </source>
</reference>